<dbReference type="InterPro" id="IPR002347">
    <property type="entry name" value="SDR_fam"/>
</dbReference>
<dbReference type="PANTHER" id="PTHR42760:SF133">
    <property type="entry name" value="3-OXOACYL-[ACYL-CARRIER-PROTEIN] REDUCTASE"/>
    <property type="match status" value="1"/>
</dbReference>
<sequence>MKKRVLITGGRGGLARACGQVFSDAGWEVLAPGRESLDVRDSDSVTRYFEQAGDIDLLVCAAGVTADGLILKLDETSWDKVMETNLRGAYLCAKAASKRMLKRRSGQVLFVSSFSAYQPHLGQSNYAAAKAGLEGLAKSLAREWGGRGLRCNVVVPGLMETGMTEGLSPTDWEGLMGKHCLAAIHSAEQVAGFIYFLECQLPHTSGQVFNLDSRIL</sequence>
<keyword evidence="6" id="KW-1185">Reference proteome</keyword>
<dbReference type="InterPro" id="IPR057326">
    <property type="entry name" value="KR_dom"/>
</dbReference>
<organism evidence="5 6">
    <name type="scientific">Rubritalea tangerina</name>
    <dbReference type="NCBI Taxonomy" id="430798"/>
    <lineage>
        <taxon>Bacteria</taxon>
        <taxon>Pseudomonadati</taxon>
        <taxon>Verrucomicrobiota</taxon>
        <taxon>Verrucomicrobiia</taxon>
        <taxon>Verrucomicrobiales</taxon>
        <taxon>Rubritaleaceae</taxon>
        <taxon>Rubritalea</taxon>
    </lineage>
</organism>
<evidence type="ECO:0000256" key="1">
    <source>
        <dbReference type="ARBA" id="ARBA00006484"/>
    </source>
</evidence>
<protein>
    <submittedName>
        <fullName evidence="5">SDR family NAD(P)-dependent oxidoreductase</fullName>
        <ecNumber evidence="5">1.1.1.-</ecNumber>
    </submittedName>
</protein>
<name>A0ABW4ZDE9_9BACT</name>
<dbReference type="InterPro" id="IPR020904">
    <property type="entry name" value="Sc_DH/Rdtase_CS"/>
</dbReference>
<dbReference type="PANTHER" id="PTHR42760">
    <property type="entry name" value="SHORT-CHAIN DEHYDROGENASES/REDUCTASES FAMILY MEMBER"/>
    <property type="match status" value="1"/>
</dbReference>
<dbReference type="CDD" id="cd05233">
    <property type="entry name" value="SDR_c"/>
    <property type="match status" value="1"/>
</dbReference>
<dbReference type="EC" id="1.1.1.-" evidence="5"/>
<dbReference type="InterPro" id="IPR036291">
    <property type="entry name" value="NAD(P)-bd_dom_sf"/>
</dbReference>
<gene>
    <name evidence="5" type="ORF">ACFSW8_13365</name>
</gene>
<dbReference type="SMART" id="SM00822">
    <property type="entry name" value="PKS_KR"/>
    <property type="match status" value="1"/>
</dbReference>
<keyword evidence="2 5" id="KW-0560">Oxidoreductase</keyword>
<comment type="similarity">
    <text evidence="1 3">Belongs to the short-chain dehydrogenases/reductases (SDR) family.</text>
</comment>
<dbReference type="Gene3D" id="3.40.50.720">
    <property type="entry name" value="NAD(P)-binding Rossmann-like Domain"/>
    <property type="match status" value="1"/>
</dbReference>
<evidence type="ECO:0000256" key="2">
    <source>
        <dbReference type="ARBA" id="ARBA00023002"/>
    </source>
</evidence>
<evidence type="ECO:0000313" key="6">
    <source>
        <dbReference type="Proteomes" id="UP001597389"/>
    </source>
</evidence>
<comment type="caution">
    <text evidence="5">The sequence shown here is derived from an EMBL/GenBank/DDBJ whole genome shotgun (WGS) entry which is preliminary data.</text>
</comment>
<evidence type="ECO:0000259" key="4">
    <source>
        <dbReference type="SMART" id="SM00822"/>
    </source>
</evidence>
<evidence type="ECO:0000256" key="3">
    <source>
        <dbReference type="RuleBase" id="RU000363"/>
    </source>
</evidence>
<evidence type="ECO:0000313" key="5">
    <source>
        <dbReference type="EMBL" id="MFD2159891.1"/>
    </source>
</evidence>
<dbReference type="EMBL" id="JBHUJB010000056">
    <property type="protein sequence ID" value="MFD2159891.1"/>
    <property type="molecule type" value="Genomic_DNA"/>
</dbReference>
<dbReference type="SUPFAM" id="SSF51735">
    <property type="entry name" value="NAD(P)-binding Rossmann-fold domains"/>
    <property type="match status" value="1"/>
</dbReference>
<reference evidence="6" key="1">
    <citation type="journal article" date="2019" name="Int. J. Syst. Evol. Microbiol.">
        <title>The Global Catalogue of Microorganisms (GCM) 10K type strain sequencing project: providing services to taxonomists for standard genome sequencing and annotation.</title>
        <authorList>
            <consortium name="The Broad Institute Genomics Platform"/>
            <consortium name="The Broad Institute Genome Sequencing Center for Infectious Disease"/>
            <person name="Wu L."/>
            <person name="Ma J."/>
        </authorList>
    </citation>
    <scope>NUCLEOTIDE SEQUENCE [LARGE SCALE GENOMIC DNA]</scope>
    <source>
        <strain evidence="6">CCUG 57942</strain>
    </source>
</reference>
<dbReference type="Pfam" id="PF00106">
    <property type="entry name" value="adh_short"/>
    <property type="match status" value="1"/>
</dbReference>
<proteinExistence type="inferred from homology"/>
<dbReference type="GO" id="GO:0016491">
    <property type="term" value="F:oxidoreductase activity"/>
    <property type="evidence" value="ECO:0007669"/>
    <property type="project" value="UniProtKB-KW"/>
</dbReference>
<feature type="domain" description="Ketoreductase" evidence="4">
    <location>
        <begin position="3"/>
        <end position="175"/>
    </location>
</feature>
<dbReference type="PROSITE" id="PS00061">
    <property type="entry name" value="ADH_SHORT"/>
    <property type="match status" value="1"/>
</dbReference>
<dbReference type="PRINTS" id="PR00081">
    <property type="entry name" value="GDHRDH"/>
</dbReference>
<accession>A0ABW4ZDE9</accession>
<dbReference type="RefSeq" id="WP_377087500.1">
    <property type="nucleotide sequence ID" value="NZ_JBHSJL010000014.1"/>
</dbReference>
<dbReference type="Proteomes" id="UP001597389">
    <property type="component" value="Unassembled WGS sequence"/>
</dbReference>
<dbReference type="PRINTS" id="PR00080">
    <property type="entry name" value="SDRFAMILY"/>
</dbReference>